<reference evidence="1 2" key="1">
    <citation type="submission" date="2017-09" db="EMBL/GenBank/DDBJ databases">
        <title>Bacterial strain isolated from the female urinary microbiota.</title>
        <authorList>
            <person name="Thomas-White K."/>
            <person name="Kumar N."/>
            <person name="Forster S."/>
            <person name="Putonti C."/>
            <person name="Lawley T."/>
            <person name="Wolfe A.J."/>
        </authorList>
    </citation>
    <scope>NUCLEOTIDE SEQUENCE [LARGE SCALE GENOMIC DNA]</scope>
    <source>
        <strain evidence="1 2">UMB0908</strain>
    </source>
</reference>
<comment type="caution">
    <text evidence="1">The sequence shown here is derived from an EMBL/GenBank/DDBJ whole genome shotgun (WGS) entry which is preliminary data.</text>
</comment>
<sequence length="159" mass="17239">MSTPDSTAAFDADVARGHDDVDALKARIAELEQRGKDSVVTDGEVVEVIDPDAAADDVARAHVATIKGHEFRYHVPTTGALIAFGLGASNKRSGEMQMATMSMFFQFHLLAEDYTRLLELLLDPNEDFGDEEYGDLLNVIMDAASDSPEANAPKTGPRR</sequence>
<name>A0A2N6T274_9CORY</name>
<evidence type="ECO:0008006" key="3">
    <source>
        <dbReference type="Google" id="ProtNLM"/>
    </source>
</evidence>
<dbReference type="EMBL" id="PNHF01000001">
    <property type="protein sequence ID" value="PMC63429.1"/>
    <property type="molecule type" value="Genomic_DNA"/>
</dbReference>
<proteinExistence type="predicted"/>
<gene>
    <name evidence="1" type="ORF">CJ204_01000</name>
</gene>
<organism evidence="1 2">
    <name type="scientific">Corynebacterium xerosis</name>
    <dbReference type="NCBI Taxonomy" id="1725"/>
    <lineage>
        <taxon>Bacteria</taxon>
        <taxon>Bacillati</taxon>
        <taxon>Actinomycetota</taxon>
        <taxon>Actinomycetes</taxon>
        <taxon>Mycobacteriales</taxon>
        <taxon>Corynebacteriaceae</taxon>
        <taxon>Corynebacterium</taxon>
    </lineage>
</organism>
<evidence type="ECO:0000313" key="1">
    <source>
        <dbReference type="EMBL" id="PMC63429.1"/>
    </source>
</evidence>
<evidence type="ECO:0000313" key="2">
    <source>
        <dbReference type="Proteomes" id="UP000235363"/>
    </source>
</evidence>
<dbReference type="Proteomes" id="UP000235363">
    <property type="component" value="Unassembled WGS sequence"/>
</dbReference>
<dbReference type="InterPro" id="IPR056927">
    <property type="entry name" value="Phage_TAC"/>
</dbReference>
<dbReference type="Pfam" id="PF23781">
    <property type="entry name" value="Phage_TAC_16"/>
    <property type="match status" value="1"/>
</dbReference>
<dbReference type="AlphaFoldDB" id="A0A2N6T274"/>
<dbReference type="RefSeq" id="WP_102211788.1">
    <property type="nucleotide sequence ID" value="NZ_PNHF01000001.1"/>
</dbReference>
<protein>
    <recommendedName>
        <fullName evidence="3">Tail assembly chaperone</fullName>
    </recommendedName>
</protein>
<accession>A0A2N6T274</accession>